<dbReference type="Gene3D" id="3.90.1280.10">
    <property type="entry name" value="HSP33 redox switch-like"/>
    <property type="match status" value="1"/>
</dbReference>
<keyword evidence="7" id="KW-1185">Reference proteome</keyword>
<dbReference type="OrthoDB" id="9793753at2"/>
<dbReference type="CDD" id="cd00498">
    <property type="entry name" value="Hsp33"/>
    <property type="match status" value="1"/>
</dbReference>
<keyword evidence="4" id="KW-0143">Chaperone</keyword>
<dbReference type="HOGENOM" id="CLU_054493_0_0_6"/>
<dbReference type="InterPro" id="IPR016154">
    <property type="entry name" value="Heat_shock_Hsp33_C"/>
</dbReference>
<evidence type="ECO:0000256" key="3">
    <source>
        <dbReference type="ARBA" id="ARBA00023157"/>
    </source>
</evidence>
<dbReference type="Gene3D" id="3.55.30.10">
    <property type="entry name" value="Hsp33 domain"/>
    <property type="match status" value="1"/>
</dbReference>
<organism evidence="6 7">
    <name type="scientific">Kangiella geojedonensis</name>
    <dbReference type="NCBI Taxonomy" id="914150"/>
    <lineage>
        <taxon>Bacteria</taxon>
        <taxon>Pseudomonadati</taxon>
        <taxon>Pseudomonadota</taxon>
        <taxon>Gammaproteobacteria</taxon>
        <taxon>Kangiellales</taxon>
        <taxon>Kangiellaceae</taxon>
        <taxon>Kangiella</taxon>
    </lineage>
</organism>
<keyword evidence="3" id="KW-1015">Disulfide bond</keyword>
<evidence type="ECO:0000256" key="5">
    <source>
        <dbReference type="ARBA" id="ARBA00023284"/>
    </source>
</evidence>
<dbReference type="Gene3D" id="1.10.287.480">
    <property type="entry name" value="helix hairpin bin"/>
    <property type="match status" value="1"/>
</dbReference>
<dbReference type="InterPro" id="IPR000397">
    <property type="entry name" value="Heat_shock_Hsp33"/>
</dbReference>
<reference evidence="6 7" key="1">
    <citation type="submission" date="2015-02" db="EMBL/GenBank/DDBJ databases">
        <title>Complete genome sequence of Kangiella geojedonensis strain YCS-5T.</title>
        <authorList>
            <person name="Kim K.M."/>
        </authorList>
    </citation>
    <scope>NUCLEOTIDE SEQUENCE [LARGE SCALE GENOMIC DNA]</scope>
    <source>
        <strain evidence="6 7">YCS-5</strain>
    </source>
</reference>
<dbReference type="PIRSF" id="PIRSF005261">
    <property type="entry name" value="Heat_shock_Hsp33"/>
    <property type="match status" value="1"/>
</dbReference>
<dbReference type="Pfam" id="PF01430">
    <property type="entry name" value="HSP33"/>
    <property type="match status" value="1"/>
</dbReference>
<dbReference type="STRING" id="914150.TQ33_0261"/>
<dbReference type="InterPro" id="IPR023212">
    <property type="entry name" value="Hsp33_helix_hairpin_bin_dom_sf"/>
</dbReference>
<dbReference type="SUPFAM" id="SSF64397">
    <property type="entry name" value="Hsp33 domain"/>
    <property type="match status" value="1"/>
</dbReference>
<dbReference type="PANTHER" id="PTHR30111">
    <property type="entry name" value="33 KDA CHAPERONIN"/>
    <property type="match status" value="1"/>
</dbReference>
<dbReference type="Proteomes" id="UP000034071">
    <property type="component" value="Chromosome"/>
</dbReference>
<evidence type="ECO:0000256" key="4">
    <source>
        <dbReference type="ARBA" id="ARBA00023186"/>
    </source>
</evidence>
<dbReference type="SUPFAM" id="SSF118352">
    <property type="entry name" value="HSP33 redox switch-like"/>
    <property type="match status" value="1"/>
</dbReference>
<evidence type="ECO:0000313" key="7">
    <source>
        <dbReference type="Proteomes" id="UP000034071"/>
    </source>
</evidence>
<dbReference type="GO" id="GO:0051082">
    <property type="term" value="F:unfolded protein binding"/>
    <property type="evidence" value="ECO:0007669"/>
    <property type="project" value="InterPro"/>
</dbReference>
<keyword evidence="2" id="KW-0862">Zinc</keyword>
<evidence type="ECO:0000313" key="6">
    <source>
        <dbReference type="EMBL" id="AKE51250.1"/>
    </source>
</evidence>
<dbReference type="GO" id="GO:0042026">
    <property type="term" value="P:protein refolding"/>
    <property type="evidence" value="ECO:0007669"/>
    <property type="project" value="TreeGrafter"/>
</dbReference>
<accession>A0A0F6TPP6</accession>
<protein>
    <submittedName>
        <fullName evidence="6">33 kDa chaperonin</fullName>
    </submittedName>
</protein>
<dbReference type="RefSeq" id="WP_046560460.1">
    <property type="nucleotide sequence ID" value="NZ_CP010975.1"/>
</dbReference>
<dbReference type="InterPro" id="IPR016153">
    <property type="entry name" value="Heat_shock_Hsp33_N"/>
</dbReference>
<evidence type="ECO:0000256" key="2">
    <source>
        <dbReference type="ARBA" id="ARBA00022833"/>
    </source>
</evidence>
<gene>
    <name evidence="6" type="ORF">TQ33_0261</name>
</gene>
<name>A0A0F6TPP6_9GAMM</name>
<keyword evidence="1" id="KW-0963">Cytoplasm</keyword>
<dbReference type="KEGG" id="kge:TQ33_0261"/>
<keyword evidence="5" id="KW-0676">Redox-active center</keyword>
<evidence type="ECO:0000256" key="1">
    <source>
        <dbReference type="ARBA" id="ARBA00022490"/>
    </source>
</evidence>
<dbReference type="GO" id="GO:0044183">
    <property type="term" value="F:protein folding chaperone"/>
    <property type="evidence" value="ECO:0007669"/>
    <property type="project" value="TreeGrafter"/>
</dbReference>
<dbReference type="AlphaFoldDB" id="A0A0F6TPP6"/>
<dbReference type="GO" id="GO:0005737">
    <property type="term" value="C:cytoplasm"/>
    <property type="evidence" value="ECO:0007669"/>
    <property type="project" value="InterPro"/>
</dbReference>
<dbReference type="EMBL" id="CP010975">
    <property type="protein sequence ID" value="AKE51250.1"/>
    <property type="molecule type" value="Genomic_DNA"/>
</dbReference>
<sequence>MSDTIQRFTFANLPIRGEVISLEQSFQTIIEKHAEQHHYNSAQRQLLGQALAATALMAEIIKIEGKVALQLQSPSAVKLLLTECTHQGYIRGLTHLDQEQLTDSLDFAQWTQGGQMAITIEPAQGKRYQGVVPLENSELSDCLEEYFVRSEQLPTYIQLFASDDKVFGLFLQAMPGNSQDSTSSEDKSAAFEHVKALAETLTAEEALDISHQELLYRLFNQDEVTVYPEKQIQFQCGCSRERNEKALATIQPAELIEMVQENGGQIDLVCDFCSHKEIFTEQDVMTFLSNTSPSDSVN</sequence>
<proteinExistence type="predicted"/>
<dbReference type="PANTHER" id="PTHR30111:SF1">
    <property type="entry name" value="33 KDA CHAPERONIN"/>
    <property type="match status" value="1"/>
</dbReference>